<feature type="compositionally biased region" description="Basic and acidic residues" evidence="1">
    <location>
        <begin position="246"/>
        <end position="255"/>
    </location>
</feature>
<evidence type="ECO:0000256" key="1">
    <source>
        <dbReference type="SAM" id="MobiDB-lite"/>
    </source>
</evidence>
<dbReference type="HOGENOM" id="CLU_319057_0_0_10"/>
<feature type="compositionally biased region" description="Polar residues" evidence="1">
    <location>
        <begin position="232"/>
        <end position="245"/>
    </location>
</feature>
<dbReference type="Gene3D" id="1.10.530.10">
    <property type="match status" value="1"/>
</dbReference>
<dbReference type="AlphaFoldDB" id="A0A077ECH4"/>
<sequence length="911" mass="101692">MGKLTIIGNDKPVIGKQEMYSVSSVNDWLNPLKSIKNPLQVQKTHWEVMVQTKTGWRKGGSDKEGQIVPFIFGQKSLLHKGIKIVVRQGEDSGELIVHPQRAKEPKITRVELLDVNYNPIPKGKKLSYKDTIIARAYCVEMFGMNISFTLWEDDAQGEGHNPAINGLNKINPVPVLGRVNEKGMAEAVFRLPFYTMTVLIANARTASGDKSEGATHEYYVTADVVSKHIQKASPNVNVINPTHNPEPQRKRELPKGHTPPPAKPKTTPAPEKPKPKPDSPKFPVTTGGKKSDDPQGKILSAEFVDEKGNKLHSSKVGTVVVVKITAKDMKNKKVKIKIWEEDNFSWTDDMIYEKDCVLVGDINFIGVQLTKKMFDKANDGGSDSRRQDYFIEVIHNNTSVNSGIMPVSIDATPTEVPSSNNPNSVEKVKLKFDKVVGLGKEAVLYITSEIATEIVVDKNGKITSYPDYGGYNGIDEYQEGGKIYTKKLPDGKSAFPVYKMYIYRGNKAGEAVKKLKQDIENKTHENAEKNIITVARHAQTNNKDYGKSGPVPPNTLNSLYRLKYKHATNDAGKESYRYRIVDNNTSNFPVSKDIKNEVENGSMTLGSRGSISIDPWKSKDLIGCVGIRNLDGGNHSSCSARMTKENIKSTTKYKFIYHSLNNYLESVIPELTGIYGRRGFSYSGDVNVKISDYKEETKVFVLVDPLPELNNCKCNLEERRKKYYGSFGEKTVKYISEHTKANKFKGLYMVAQRRQENGFSTNTPLNNPMNIKGSGDAGKKSMATHETYGGKYQAVTESFANFTSEDAGFQGYLNLLKKNFPYAYSALTTDSMTIEDFVVGLEDKGIKGAYATGEAKGNMSGTEQYKQAVKDNFKSVLKDYKKWLECKICATKDANEKKKIEQDIKLLNQLK</sequence>
<name>A0A077ECH4_9FLAO</name>
<reference evidence="2" key="2">
    <citation type="journal article" date="2015" name="Genome Biol. Evol.">
        <title>Complete Genome Sequence and Transcriptomic Analysis of the Novel Pathogen Elizabethkingia anophelis in Response to Oxidative Stress.</title>
        <authorList>
            <person name="Li Y."/>
            <person name="Liu Y."/>
            <person name="Chew S.C."/>
            <person name="Tay M."/>
            <person name="Salido M.M."/>
            <person name="Teo J."/>
            <person name="Lauro F.M."/>
            <person name="Givskov M."/>
            <person name="Yang L."/>
        </authorList>
    </citation>
    <scope>NUCLEOTIDE SEQUENCE</scope>
    <source>
        <strain evidence="2">NUHP1</strain>
    </source>
</reference>
<feature type="region of interest" description="Disordered" evidence="1">
    <location>
        <begin position="231"/>
        <end position="296"/>
    </location>
</feature>
<dbReference type="Proteomes" id="UP000028933">
    <property type="component" value="Chromosome"/>
</dbReference>
<accession>A0A077ECH4</accession>
<dbReference type="STRING" id="1338011.BD94_1471"/>
<organism evidence="2 3">
    <name type="scientific">Elizabethkingia anophelis NUHP1</name>
    <dbReference type="NCBI Taxonomy" id="1338011"/>
    <lineage>
        <taxon>Bacteria</taxon>
        <taxon>Pseudomonadati</taxon>
        <taxon>Bacteroidota</taxon>
        <taxon>Flavobacteriia</taxon>
        <taxon>Flavobacteriales</taxon>
        <taxon>Weeksellaceae</taxon>
        <taxon>Elizabethkingia</taxon>
    </lineage>
</organism>
<reference evidence="2" key="1">
    <citation type="journal article" date="2013" name="Lancet">
        <title>First case of E anophelis outbreak in an intensive-care unit.</title>
        <authorList>
            <person name="Teo J."/>
            <person name="Tan S.Y."/>
            <person name="Tay M."/>
            <person name="Ding Y."/>
            <person name="Kjelleberg S."/>
            <person name="Givskov M."/>
            <person name="Lin R.T."/>
            <person name="Yang L."/>
        </authorList>
    </citation>
    <scope>NUCLEOTIDE SEQUENCE [LARGE SCALE GENOMIC DNA]</scope>
    <source>
        <strain evidence="2">NUHP1</strain>
    </source>
</reference>
<proteinExistence type="predicted"/>
<protein>
    <submittedName>
        <fullName evidence="2">Uncharacterized protein</fullName>
    </submittedName>
</protein>
<dbReference type="KEGG" id="eao:BD94_1471"/>
<evidence type="ECO:0000313" key="2">
    <source>
        <dbReference type="EMBL" id="AIL45246.1"/>
    </source>
</evidence>
<evidence type="ECO:0000313" key="3">
    <source>
        <dbReference type="Proteomes" id="UP000028933"/>
    </source>
</evidence>
<dbReference type="RefSeq" id="WP_024566400.1">
    <property type="nucleotide sequence ID" value="NZ_CP007547.1"/>
</dbReference>
<gene>
    <name evidence="2" type="ORF">BD94_1471</name>
</gene>
<dbReference type="EMBL" id="CP007547">
    <property type="protein sequence ID" value="AIL45246.1"/>
    <property type="molecule type" value="Genomic_DNA"/>
</dbReference>
<dbReference type="eggNOG" id="COG3179">
    <property type="taxonomic scope" value="Bacteria"/>
</dbReference>